<dbReference type="Proteomes" id="UP001470230">
    <property type="component" value="Unassembled WGS sequence"/>
</dbReference>
<organism evidence="2 3">
    <name type="scientific">Tritrichomonas musculus</name>
    <dbReference type="NCBI Taxonomy" id="1915356"/>
    <lineage>
        <taxon>Eukaryota</taxon>
        <taxon>Metamonada</taxon>
        <taxon>Parabasalia</taxon>
        <taxon>Tritrichomonadida</taxon>
        <taxon>Tritrichomonadidae</taxon>
        <taxon>Tritrichomonas</taxon>
    </lineage>
</organism>
<evidence type="ECO:0000313" key="2">
    <source>
        <dbReference type="EMBL" id="KAK8846055.1"/>
    </source>
</evidence>
<sequence>MSWNLFTDEEEEAHPRETPIESLLPSSLRDVLGENTGQYQNLRHPSLPMMTTPRSPTPTFHGDFGSNFNFGLNSSTSNFNYNNKVDFGNQPSSYATGQPTLGNVAMPSSAPTMGIPVDVMMSSSPLNFPSANPSSDLRSNTKGNVGISAAATSSALFNPSDVLFQGEIEQDGKTATSNYYQVQFTPIRSAVFNAPPKLSLNIGDYVLTEADRGYDVGRVTANIKKPSQRDMKNLKMIVRLASQHEIAQLPMKAERESKALQLCQAKVAEMRIPMEVTAAEFQFDGKKLTFYYTATSYVDFRMLVRTLFRIFSTRIWMCCTNDNKINPINTNNNGHQ</sequence>
<name>A0ABR2HF70_9EUKA</name>
<protein>
    <submittedName>
        <fullName evidence="2">Polymerase suppressor</fullName>
    </submittedName>
</protein>
<keyword evidence="3" id="KW-1185">Reference proteome</keyword>
<proteinExistence type="predicted"/>
<accession>A0ABR2HF70</accession>
<dbReference type="EMBL" id="JAPFFF010000029">
    <property type="protein sequence ID" value="KAK8846055.1"/>
    <property type="molecule type" value="Genomic_DNA"/>
</dbReference>
<reference evidence="2 3" key="1">
    <citation type="submission" date="2024-04" db="EMBL/GenBank/DDBJ databases">
        <title>Tritrichomonas musculus Genome.</title>
        <authorList>
            <person name="Alves-Ferreira E."/>
            <person name="Grigg M."/>
            <person name="Lorenzi H."/>
            <person name="Galac M."/>
        </authorList>
    </citation>
    <scope>NUCLEOTIDE SEQUENCE [LARGE SCALE GENOMIC DNA]</scope>
    <source>
        <strain evidence="2 3">EAF2021</strain>
    </source>
</reference>
<dbReference type="PROSITE" id="PS51411">
    <property type="entry name" value="PSP1_C"/>
    <property type="match status" value="1"/>
</dbReference>
<evidence type="ECO:0000259" key="1">
    <source>
        <dbReference type="PROSITE" id="PS51411"/>
    </source>
</evidence>
<evidence type="ECO:0000313" key="3">
    <source>
        <dbReference type="Proteomes" id="UP001470230"/>
    </source>
</evidence>
<dbReference type="PANTHER" id="PTHR43830:SF3">
    <property type="entry name" value="PROTEIN PSP1"/>
    <property type="match status" value="1"/>
</dbReference>
<dbReference type="InterPro" id="IPR047767">
    <property type="entry name" value="PSP1-like"/>
</dbReference>
<dbReference type="NCBIfam" id="NF041131">
    <property type="entry name" value="RicT_YaaT_fam"/>
    <property type="match status" value="1"/>
</dbReference>
<dbReference type="Pfam" id="PF04468">
    <property type="entry name" value="PSP1"/>
    <property type="match status" value="1"/>
</dbReference>
<comment type="caution">
    <text evidence="2">The sequence shown here is derived from an EMBL/GenBank/DDBJ whole genome shotgun (WGS) entry which is preliminary data.</text>
</comment>
<dbReference type="PANTHER" id="PTHR43830">
    <property type="entry name" value="PROTEIN PSP1"/>
    <property type="match status" value="1"/>
</dbReference>
<feature type="domain" description="PSP1 C-terminal" evidence="1">
    <location>
        <begin position="235"/>
        <end position="320"/>
    </location>
</feature>
<dbReference type="InterPro" id="IPR007557">
    <property type="entry name" value="PSP1_C"/>
</dbReference>
<gene>
    <name evidence="2" type="ORF">M9Y10_020056</name>
</gene>